<protein>
    <submittedName>
        <fullName evidence="7 8">Uncharacterized protein</fullName>
    </submittedName>
</protein>
<evidence type="ECO:0000256" key="6">
    <source>
        <dbReference type="RuleBase" id="RU363053"/>
    </source>
</evidence>
<reference evidence="7 9" key="1">
    <citation type="journal article" date="2008" name="Science">
        <title>The Physcomitrella genome reveals evolutionary insights into the conquest of land by plants.</title>
        <authorList>
            <person name="Rensing S."/>
            <person name="Lang D."/>
            <person name="Zimmer A."/>
            <person name="Terry A."/>
            <person name="Salamov A."/>
            <person name="Shapiro H."/>
            <person name="Nishiyama T."/>
            <person name="Perroud P.-F."/>
            <person name="Lindquist E."/>
            <person name="Kamisugi Y."/>
            <person name="Tanahashi T."/>
            <person name="Sakakibara K."/>
            <person name="Fujita T."/>
            <person name="Oishi K."/>
            <person name="Shin-I T."/>
            <person name="Kuroki Y."/>
            <person name="Toyoda A."/>
            <person name="Suzuki Y."/>
            <person name="Hashimoto A."/>
            <person name="Yamaguchi K."/>
            <person name="Sugano A."/>
            <person name="Kohara Y."/>
            <person name="Fujiyama A."/>
            <person name="Anterola A."/>
            <person name="Aoki S."/>
            <person name="Ashton N."/>
            <person name="Barbazuk W.B."/>
            <person name="Barker E."/>
            <person name="Bennetzen J."/>
            <person name="Bezanilla M."/>
            <person name="Blankenship R."/>
            <person name="Cho S.H."/>
            <person name="Dutcher S."/>
            <person name="Estelle M."/>
            <person name="Fawcett J.A."/>
            <person name="Gundlach H."/>
            <person name="Hanada K."/>
            <person name="Heyl A."/>
            <person name="Hicks K.A."/>
            <person name="Hugh J."/>
            <person name="Lohr M."/>
            <person name="Mayer K."/>
            <person name="Melkozernov A."/>
            <person name="Murata T."/>
            <person name="Nelson D."/>
            <person name="Pils B."/>
            <person name="Prigge M."/>
            <person name="Reiss B."/>
            <person name="Renner T."/>
            <person name="Rombauts S."/>
            <person name="Rushton P."/>
            <person name="Sanderfoot A."/>
            <person name="Schween G."/>
            <person name="Shiu S.-H."/>
            <person name="Stueber K."/>
            <person name="Theodoulou F.L."/>
            <person name="Tu H."/>
            <person name="Van de Peer Y."/>
            <person name="Verrier P.J."/>
            <person name="Waters E."/>
            <person name="Wood A."/>
            <person name="Yang L."/>
            <person name="Cove D."/>
            <person name="Cuming A."/>
            <person name="Hasebe M."/>
            <person name="Lucas S."/>
            <person name="Mishler D.B."/>
            <person name="Reski R."/>
            <person name="Grigoriev I."/>
            <person name="Quatrano R.S."/>
            <person name="Boore J.L."/>
        </authorList>
    </citation>
    <scope>NUCLEOTIDE SEQUENCE [LARGE SCALE GENOMIC DNA]</scope>
    <source>
        <strain evidence="8 9">cv. Gransden 2004</strain>
    </source>
</reference>
<reference evidence="7 9" key="2">
    <citation type="journal article" date="2018" name="Plant J.">
        <title>The Physcomitrella patens chromosome-scale assembly reveals moss genome structure and evolution.</title>
        <authorList>
            <person name="Lang D."/>
            <person name="Ullrich K.K."/>
            <person name="Murat F."/>
            <person name="Fuchs J."/>
            <person name="Jenkins J."/>
            <person name="Haas F.B."/>
            <person name="Piednoel M."/>
            <person name="Gundlach H."/>
            <person name="Van Bel M."/>
            <person name="Meyberg R."/>
            <person name="Vives C."/>
            <person name="Morata J."/>
            <person name="Symeonidi A."/>
            <person name="Hiss M."/>
            <person name="Muchero W."/>
            <person name="Kamisugi Y."/>
            <person name="Saleh O."/>
            <person name="Blanc G."/>
            <person name="Decker E.L."/>
            <person name="van Gessel N."/>
            <person name="Grimwood J."/>
            <person name="Hayes R.D."/>
            <person name="Graham S.W."/>
            <person name="Gunter L.E."/>
            <person name="McDaniel S.F."/>
            <person name="Hoernstein S.N.W."/>
            <person name="Larsson A."/>
            <person name="Li F.W."/>
            <person name="Perroud P.F."/>
            <person name="Phillips J."/>
            <person name="Ranjan P."/>
            <person name="Rokshar D.S."/>
            <person name="Rothfels C.J."/>
            <person name="Schneider L."/>
            <person name="Shu S."/>
            <person name="Stevenson D.W."/>
            <person name="Thummler F."/>
            <person name="Tillich M."/>
            <person name="Villarreal Aguilar J.C."/>
            <person name="Widiez T."/>
            <person name="Wong G.K."/>
            <person name="Wymore A."/>
            <person name="Zhang Y."/>
            <person name="Zimmer A.D."/>
            <person name="Quatrano R.S."/>
            <person name="Mayer K.F.X."/>
            <person name="Goodstein D."/>
            <person name="Casacuberta J.M."/>
            <person name="Vandepoele K."/>
            <person name="Reski R."/>
            <person name="Cuming A.C."/>
            <person name="Tuskan G.A."/>
            <person name="Maumus F."/>
            <person name="Salse J."/>
            <person name="Schmutz J."/>
            <person name="Rensing S.A."/>
        </authorList>
    </citation>
    <scope>NUCLEOTIDE SEQUENCE [LARGE SCALE GENOMIC DNA]</scope>
    <source>
        <strain evidence="8 9">cv. Gransden 2004</strain>
    </source>
</reference>
<name>A0A2K1JBD6_PHYPA</name>
<dbReference type="InterPro" id="IPR007248">
    <property type="entry name" value="Mpv17_PMP22"/>
</dbReference>
<keyword evidence="3 6" id="KW-0812">Transmembrane</keyword>
<dbReference type="PANTHER" id="PTHR11266">
    <property type="entry name" value="PEROXISOMAL MEMBRANE PROTEIN 2, PXMP2 MPV17"/>
    <property type="match status" value="1"/>
</dbReference>
<dbReference type="AlphaFoldDB" id="A0A2K1JBD6"/>
<dbReference type="EnsemblPlants" id="Pp3c15_810V3.3">
    <property type="protein sequence ID" value="Pp3c15_810V3.3"/>
    <property type="gene ID" value="Pp3c15_810"/>
</dbReference>
<reference evidence="8" key="3">
    <citation type="submission" date="2020-12" db="UniProtKB">
        <authorList>
            <consortium name="EnsemblPlants"/>
        </authorList>
    </citation>
    <scope>IDENTIFICATION</scope>
</reference>
<dbReference type="OMA" id="FVKTGTR"/>
<evidence type="ECO:0000313" key="7">
    <source>
        <dbReference type="EMBL" id="PNR38856.1"/>
    </source>
</evidence>
<dbReference type="Gramene" id="Pp3c15_810V3.1">
    <property type="protein sequence ID" value="Pp3c15_810V3.1"/>
    <property type="gene ID" value="Pp3c15_810"/>
</dbReference>
<evidence type="ECO:0000256" key="4">
    <source>
        <dbReference type="ARBA" id="ARBA00022989"/>
    </source>
</evidence>
<feature type="transmembrane region" description="Helical" evidence="6">
    <location>
        <begin position="182"/>
        <end position="203"/>
    </location>
</feature>
<comment type="subcellular location">
    <subcellularLocation>
        <location evidence="1">Membrane</location>
        <topology evidence="1">Multi-pass membrane protein</topology>
    </subcellularLocation>
</comment>
<accession>A0A2K1JBD6</accession>
<organism evidence="7">
    <name type="scientific">Physcomitrium patens</name>
    <name type="common">Spreading-leaved earth moss</name>
    <name type="synonym">Physcomitrella patens</name>
    <dbReference type="NCBI Taxonomy" id="3218"/>
    <lineage>
        <taxon>Eukaryota</taxon>
        <taxon>Viridiplantae</taxon>
        <taxon>Streptophyta</taxon>
        <taxon>Embryophyta</taxon>
        <taxon>Bryophyta</taxon>
        <taxon>Bryophytina</taxon>
        <taxon>Bryopsida</taxon>
        <taxon>Funariidae</taxon>
        <taxon>Funariales</taxon>
        <taxon>Funariaceae</taxon>
        <taxon>Physcomitrium</taxon>
    </lineage>
</organism>
<evidence type="ECO:0000256" key="5">
    <source>
        <dbReference type="ARBA" id="ARBA00023136"/>
    </source>
</evidence>
<dbReference type="Gramene" id="Pp3c15_810V3.3">
    <property type="protein sequence ID" value="Pp3c15_810V3.3"/>
    <property type="gene ID" value="Pp3c15_810"/>
</dbReference>
<keyword evidence="5 6" id="KW-0472">Membrane</keyword>
<evidence type="ECO:0000313" key="9">
    <source>
        <dbReference type="Proteomes" id="UP000006727"/>
    </source>
</evidence>
<dbReference type="EnsemblPlants" id="Pp3c15_810V3.1">
    <property type="protein sequence ID" value="Pp3c15_810V3.1"/>
    <property type="gene ID" value="Pp3c15_810"/>
</dbReference>
<evidence type="ECO:0000256" key="3">
    <source>
        <dbReference type="ARBA" id="ARBA00022692"/>
    </source>
</evidence>
<dbReference type="PANTHER" id="PTHR11266:SF18">
    <property type="entry name" value="OS12G0508100 PROTEIN"/>
    <property type="match status" value="1"/>
</dbReference>
<feature type="transmembrane region" description="Helical" evidence="6">
    <location>
        <begin position="144"/>
        <end position="162"/>
    </location>
</feature>
<keyword evidence="4 6" id="KW-1133">Transmembrane helix</keyword>
<dbReference type="EMBL" id="ABEU02000015">
    <property type="protein sequence ID" value="PNR38856.1"/>
    <property type="molecule type" value="Genomic_DNA"/>
</dbReference>
<dbReference type="Proteomes" id="UP000006727">
    <property type="component" value="Chromosome 15"/>
</dbReference>
<sequence>MLKLVASLSRPGGGGRHLRLCHYSTNVPTPAATTFWHQRIPLQNLAETSKSRVLMTNDFTRVHLPWKPSSSRSVCPRGFTSDASATQSGFIAWYLRMLDKYTFPTKSITAANILAFADITAQYLANETLKEGETKQDWDKIRTLRMLGIGAFFTAPILHIWFNLMLWRFPKTDVASSMKKVLAGQLIASPVVNSSFFAVNSFLQGESGEQAIEKIKRDLWPTWKSGAMYWPILDFVTFRYIPIHLQVTPCLHFFTPV</sequence>
<dbReference type="Pfam" id="PF04117">
    <property type="entry name" value="Mpv17_PMP22"/>
    <property type="match status" value="1"/>
</dbReference>
<gene>
    <name evidence="8" type="primary">LOC112292446</name>
    <name evidence="7" type="ORF">PHYPA_019134</name>
</gene>
<evidence type="ECO:0000256" key="2">
    <source>
        <dbReference type="ARBA" id="ARBA00006824"/>
    </source>
</evidence>
<dbReference type="GO" id="GO:0016020">
    <property type="term" value="C:membrane"/>
    <property type="evidence" value="ECO:0007669"/>
    <property type="project" value="UniProtKB-SubCell"/>
</dbReference>
<evidence type="ECO:0000313" key="8">
    <source>
        <dbReference type="EnsemblPlants" id="Pp3c15_810V3.1"/>
    </source>
</evidence>
<evidence type="ECO:0000256" key="1">
    <source>
        <dbReference type="ARBA" id="ARBA00004141"/>
    </source>
</evidence>
<dbReference type="STRING" id="3218.A0A2K1JBD6"/>
<proteinExistence type="inferred from homology"/>
<comment type="similarity">
    <text evidence="2 6">Belongs to the peroxisomal membrane protein PXMP2/4 family.</text>
</comment>
<dbReference type="PaxDb" id="3218-PP1S211_83V6.1"/>
<keyword evidence="9" id="KW-1185">Reference proteome</keyword>